<dbReference type="AlphaFoldDB" id="W1U081"/>
<dbReference type="Gene3D" id="1.10.287.1120">
    <property type="entry name" value="Bipartite methylase S protein"/>
    <property type="match status" value="1"/>
</dbReference>
<feature type="domain" description="Type I restriction modification DNA specificity" evidence="5">
    <location>
        <begin position="230"/>
        <end position="405"/>
    </location>
</feature>
<dbReference type="PATRIC" id="fig|1403945.3.peg.1067"/>
<comment type="caution">
    <text evidence="6">The sequence shown here is derived from an EMBL/GenBank/DDBJ whole genome shotgun (WGS) entry which is preliminary data.</text>
</comment>
<accession>W1U081</accession>
<dbReference type="EMBL" id="AZMC01000331">
    <property type="protein sequence ID" value="ETI86039.1"/>
    <property type="molecule type" value="Genomic_DNA"/>
</dbReference>
<evidence type="ECO:0000259" key="5">
    <source>
        <dbReference type="Pfam" id="PF01420"/>
    </source>
</evidence>
<dbReference type="CDD" id="cd16961">
    <property type="entry name" value="RMtype1_S_TRD-CR_like"/>
    <property type="match status" value="1"/>
</dbReference>
<dbReference type="GO" id="GO:0009307">
    <property type="term" value="P:DNA restriction-modification system"/>
    <property type="evidence" value="ECO:0007669"/>
    <property type="project" value="UniProtKB-KW"/>
</dbReference>
<name>W1U081_9FIRM</name>
<dbReference type="InterPro" id="IPR051212">
    <property type="entry name" value="Type-I_RE_S_subunit"/>
</dbReference>
<evidence type="ECO:0000256" key="2">
    <source>
        <dbReference type="ARBA" id="ARBA00022747"/>
    </source>
</evidence>
<dbReference type="PANTHER" id="PTHR43140">
    <property type="entry name" value="TYPE-1 RESTRICTION ENZYME ECOKI SPECIFICITY PROTEIN"/>
    <property type="match status" value="1"/>
</dbReference>
<keyword evidence="3" id="KW-0238">DNA-binding</keyword>
<reference evidence="6 7" key="1">
    <citation type="submission" date="2013-12" db="EMBL/GenBank/DDBJ databases">
        <title>A Varibaculum cambriense genome reconstructed from a premature infant gut community with otherwise low bacterial novelty that shifts toward anaerobic metabolism during the third week of life.</title>
        <authorList>
            <person name="Brown C.T."/>
            <person name="Sharon I."/>
            <person name="Thomas B.C."/>
            <person name="Castelle C.J."/>
            <person name="Morowitz M.J."/>
            <person name="Banfield J.F."/>
        </authorList>
    </citation>
    <scope>NUCLEOTIDE SEQUENCE [LARGE SCALE GENOMIC DNA]</scope>
    <source>
        <strain evidence="7">DORA_17_25</strain>
    </source>
</reference>
<keyword evidence="2" id="KW-0680">Restriction system</keyword>
<evidence type="ECO:0000313" key="6">
    <source>
        <dbReference type="EMBL" id="ETI86039.1"/>
    </source>
</evidence>
<sequence>MARKMKSSGIEWIGDIPEDWEVVKIKILGNARNGLAYSNSDLCDKDEGTLVLRASNIIEGKLTFRDNVYVNKNIPADLMIKDGDILICSTNGSKELVGKNVIIRDVEASFGAFMMVLRCDNPEIMYYILNSSLFDYYKGSFSTTTINQLTKSNFANMKIPWTRNPKERESITTFLDKKSLTIEKIKNAIIKELQTLEDYKKSVITEAVTKGLDKNAAMKDSGIEWIGEIPKHWEVIKLKYEVEKIAKGISPKYVEEELTPVINQATFSKGYFDNNLNYCSDKPIGDGLLQKNDVLLATTGGGVLGKCFFFEEDGKYLASTDVAFIRCKDKAVAKFIYYIFSVSYQLFNGIYAKGATNQTHLQMNMLSNMQLPLPSDKELEDIILFLDKMSGKIDDAIAGKQKQLETLEEYKKSLIYEYVTGKKEVAEC</sequence>
<dbReference type="Gene3D" id="3.90.220.20">
    <property type="entry name" value="DNA methylase specificity domains"/>
    <property type="match status" value="2"/>
</dbReference>
<feature type="domain" description="Type I restriction modification DNA specificity" evidence="5">
    <location>
        <begin position="17"/>
        <end position="193"/>
    </location>
</feature>
<evidence type="ECO:0000256" key="3">
    <source>
        <dbReference type="ARBA" id="ARBA00023125"/>
    </source>
</evidence>
<dbReference type="InterPro" id="IPR000055">
    <property type="entry name" value="Restrct_endonuc_typeI_TRD"/>
</dbReference>
<evidence type="ECO:0000256" key="1">
    <source>
        <dbReference type="ARBA" id="ARBA00010923"/>
    </source>
</evidence>
<comment type="similarity">
    <text evidence="1">Belongs to the type-I restriction system S methylase family.</text>
</comment>
<comment type="subunit">
    <text evidence="4">The methyltransferase is composed of M and S polypeptides.</text>
</comment>
<dbReference type="InterPro" id="IPR044946">
    <property type="entry name" value="Restrct_endonuc_typeI_TRD_sf"/>
</dbReference>
<dbReference type="RefSeq" id="WP_024048924.1">
    <property type="nucleotide sequence ID" value="NZ_AZMC01000331.1"/>
</dbReference>
<dbReference type="Pfam" id="PF01420">
    <property type="entry name" value="Methylase_S"/>
    <property type="match status" value="2"/>
</dbReference>
<evidence type="ECO:0000256" key="4">
    <source>
        <dbReference type="ARBA" id="ARBA00038652"/>
    </source>
</evidence>
<dbReference type="SUPFAM" id="SSF116734">
    <property type="entry name" value="DNA methylase specificity domain"/>
    <property type="match status" value="2"/>
</dbReference>
<organism evidence="6 7">
    <name type="scientific">Negativicoccus succinicivorans DORA_17_25</name>
    <dbReference type="NCBI Taxonomy" id="1403945"/>
    <lineage>
        <taxon>Bacteria</taxon>
        <taxon>Bacillati</taxon>
        <taxon>Bacillota</taxon>
        <taxon>Negativicutes</taxon>
        <taxon>Veillonellales</taxon>
        <taxon>Veillonellaceae</taxon>
        <taxon>Negativicoccus</taxon>
    </lineage>
</organism>
<dbReference type="GO" id="GO:0003677">
    <property type="term" value="F:DNA binding"/>
    <property type="evidence" value="ECO:0007669"/>
    <property type="project" value="UniProtKB-KW"/>
</dbReference>
<evidence type="ECO:0000313" key="7">
    <source>
        <dbReference type="Proteomes" id="UP000018840"/>
    </source>
</evidence>
<protein>
    <submittedName>
        <fullName evidence="6">Type I restriction modification DNA specificity protein</fullName>
    </submittedName>
</protein>
<dbReference type="Proteomes" id="UP000018840">
    <property type="component" value="Unassembled WGS sequence"/>
</dbReference>
<gene>
    <name evidence="6" type="ORF">Q612_NSC00331G0012</name>
</gene>
<proteinExistence type="inferred from homology"/>
<dbReference type="PANTHER" id="PTHR43140:SF1">
    <property type="entry name" value="TYPE I RESTRICTION ENZYME ECOKI SPECIFICITY SUBUNIT"/>
    <property type="match status" value="1"/>
</dbReference>